<reference evidence="3" key="1">
    <citation type="journal article" date="2012" name="J. Bacteriol.">
        <title>Genome sequences of type strains of seven species of the marine bacterium Pseudoalteromonas.</title>
        <authorList>
            <person name="Xie B.B."/>
            <person name="Shu Y.L."/>
            <person name="Qin Q.L."/>
            <person name="Rong J.C."/>
            <person name="Zhang X.Y."/>
            <person name="Chen X.L."/>
            <person name="Shi M."/>
            <person name="He H.L."/>
            <person name="Zhou B.C."/>
            <person name="Zhang Y.Z."/>
        </authorList>
    </citation>
    <scope>NUCLEOTIDE SEQUENCE</scope>
    <source>
        <strain evidence="3">DSM 8771</strain>
    </source>
</reference>
<evidence type="ECO:0000256" key="2">
    <source>
        <dbReference type="SAM" id="Phobius"/>
    </source>
</evidence>
<feature type="region of interest" description="Disordered" evidence="1">
    <location>
        <begin position="1"/>
        <end position="25"/>
    </location>
</feature>
<gene>
    <name evidence="3" type="ORF">PCIT_a3036</name>
</gene>
<keyword evidence="2" id="KW-0472">Membrane</keyword>
<comment type="caution">
    <text evidence="3">The sequence shown here is derived from an EMBL/GenBank/DDBJ whole genome shotgun (WGS) entry which is preliminary data.</text>
</comment>
<keyword evidence="2" id="KW-1133">Transmembrane helix</keyword>
<dbReference type="EMBL" id="AHBZ03000021">
    <property type="protein sequence ID" value="KAF7770081.1"/>
    <property type="molecule type" value="Genomic_DNA"/>
</dbReference>
<evidence type="ECO:0000256" key="1">
    <source>
        <dbReference type="SAM" id="MobiDB-lite"/>
    </source>
</evidence>
<dbReference type="Proteomes" id="UP000016487">
    <property type="component" value="Unassembled WGS sequence"/>
</dbReference>
<dbReference type="AlphaFoldDB" id="A0AAD4FRR7"/>
<keyword evidence="2" id="KW-0812">Transmembrane</keyword>
<dbReference type="RefSeq" id="WP_010365133.1">
    <property type="nucleotide sequence ID" value="NZ_AHBZ03000021.1"/>
</dbReference>
<organism evidence="3 4">
    <name type="scientific">Pseudoalteromonas citrea</name>
    <dbReference type="NCBI Taxonomy" id="43655"/>
    <lineage>
        <taxon>Bacteria</taxon>
        <taxon>Pseudomonadati</taxon>
        <taxon>Pseudomonadota</taxon>
        <taxon>Gammaproteobacteria</taxon>
        <taxon>Alteromonadales</taxon>
        <taxon>Pseudoalteromonadaceae</taxon>
        <taxon>Pseudoalteromonas</taxon>
    </lineage>
</organism>
<feature type="compositionally biased region" description="Polar residues" evidence="1">
    <location>
        <begin position="1"/>
        <end position="12"/>
    </location>
</feature>
<proteinExistence type="predicted"/>
<reference evidence="3" key="2">
    <citation type="submission" date="2015-03" db="EMBL/GenBank/DDBJ databases">
        <title>Genome sequence of Pseudoalteromonas citrea.</title>
        <authorList>
            <person name="Xie B.-B."/>
            <person name="Rong J.-C."/>
            <person name="Qin Q.-L."/>
            <person name="Zhang Y.-Z."/>
        </authorList>
    </citation>
    <scope>NUCLEOTIDE SEQUENCE</scope>
    <source>
        <strain evidence="3">DSM 8771</strain>
    </source>
</reference>
<accession>A0AAD4FRR7</accession>
<feature type="transmembrane region" description="Helical" evidence="2">
    <location>
        <begin position="43"/>
        <end position="62"/>
    </location>
</feature>
<name>A0AAD4FRR7_9GAMM</name>
<evidence type="ECO:0000313" key="3">
    <source>
        <dbReference type="EMBL" id="KAF7770081.1"/>
    </source>
</evidence>
<evidence type="ECO:0000313" key="4">
    <source>
        <dbReference type="Proteomes" id="UP000016487"/>
    </source>
</evidence>
<protein>
    <submittedName>
        <fullName evidence="3">Uncharacterized protein</fullName>
    </submittedName>
</protein>
<sequence length="64" mass="6901">MLPQSFTNTGTMPINGGHAKSGNGDSVYNNHTRFGSMNYNKGIPQWVLYVGLGLAAFLVLSAKR</sequence>